<dbReference type="PANTHER" id="PTHR45833:SF1">
    <property type="entry name" value="METHIONINE SYNTHASE"/>
    <property type="match status" value="1"/>
</dbReference>
<evidence type="ECO:0000256" key="14">
    <source>
        <dbReference type="ARBA" id="ARBA00022737"/>
    </source>
</evidence>
<dbReference type="NCBIfam" id="NF007024">
    <property type="entry name" value="PRK09490.1"/>
    <property type="match status" value="1"/>
</dbReference>
<keyword evidence="11 21" id="KW-0808">Transferase</keyword>
<proteinExistence type="inferred from homology"/>
<dbReference type="InterPro" id="IPR004223">
    <property type="entry name" value="VitB12-dep_Met_synth_activ_dom"/>
</dbReference>
<evidence type="ECO:0000256" key="5">
    <source>
        <dbReference type="ARBA" id="ARBA00010398"/>
    </source>
</evidence>
<dbReference type="PROSITE" id="PS51332">
    <property type="entry name" value="B12_BINDING"/>
    <property type="match status" value="1"/>
</dbReference>
<feature type="binding site" evidence="23">
    <location>
        <position position="860"/>
    </location>
    <ligand>
        <name>methylcob(III)alamin</name>
        <dbReference type="ChEBI" id="CHEBI:28115"/>
    </ligand>
</feature>
<accession>A0AAE3EI29</accession>
<dbReference type="InterPro" id="IPR000489">
    <property type="entry name" value="Pterin-binding_dom"/>
</dbReference>
<feature type="binding site" evidence="22 24">
    <location>
        <position position="311"/>
    </location>
    <ligand>
        <name>Zn(2+)</name>
        <dbReference type="ChEBI" id="CHEBI:29105"/>
    </ligand>
</feature>
<feature type="domain" description="AdoMet activation" evidence="27">
    <location>
        <begin position="896"/>
        <end position="1218"/>
    </location>
</feature>
<dbReference type="SUPFAM" id="SSF47644">
    <property type="entry name" value="Methionine synthase domain"/>
    <property type="match status" value="1"/>
</dbReference>
<dbReference type="Gene3D" id="1.10.1240.10">
    <property type="entry name" value="Methionine synthase domain"/>
    <property type="match status" value="1"/>
</dbReference>
<evidence type="ECO:0000256" key="17">
    <source>
        <dbReference type="ARBA" id="ARBA00023285"/>
    </source>
</evidence>
<keyword evidence="17 21" id="KW-0170">Cobalt</keyword>
<keyword evidence="13 21" id="KW-0479">Metal-binding</keyword>
<dbReference type="Pfam" id="PF02965">
    <property type="entry name" value="Met_synt_B12"/>
    <property type="match status" value="1"/>
</dbReference>
<evidence type="ECO:0000259" key="29">
    <source>
        <dbReference type="PROSITE" id="PS51337"/>
    </source>
</evidence>
<dbReference type="Pfam" id="PF02574">
    <property type="entry name" value="S-methyl_trans"/>
    <property type="match status" value="1"/>
</dbReference>
<feature type="binding site" evidence="23">
    <location>
        <begin position="1183"/>
        <end position="1184"/>
    </location>
    <ligand>
        <name>S-adenosyl-L-methionine</name>
        <dbReference type="ChEBI" id="CHEBI:59789"/>
    </ligand>
</feature>
<dbReference type="InterPro" id="IPR003759">
    <property type="entry name" value="Cbl-bd_cap"/>
</dbReference>
<keyword evidence="9 21" id="KW-0028">Amino-acid biosynthesis</keyword>
<dbReference type="CDD" id="cd00740">
    <property type="entry name" value="MeTr"/>
    <property type="match status" value="1"/>
</dbReference>
<evidence type="ECO:0000256" key="3">
    <source>
        <dbReference type="ARBA" id="ARBA00001956"/>
    </source>
</evidence>
<evidence type="ECO:0000256" key="1">
    <source>
        <dbReference type="ARBA" id="ARBA00001700"/>
    </source>
</evidence>
<dbReference type="GO" id="GO:0032259">
    <property type="term" value="P:methylation"/>
    <property type="evidence" value="ECO:0007669"/>
    <property type="project" value="UniProtKB-KW"/>
</dbReference>
<evidence type="ECO:0000256" key="23">
    <source>
        <dbReference type="PIRSR" id="PIRSR000381-2"/>
    </source>
</evidence>
<sequence length="1218" mass="131821">MNKQSAENLLRLSRERILFLDGAMGTMIQKEGLSENDFRGRRFTDHPVPLKGNNDLLSLTRPDVIRSIHDRYLAAGADILKTNTFNSTSVSQADYGLESLSAELSFAGARLAREAADEWTAASGEVKFVAGIIGPTSKTLSISPDVMDPSVRNISFDELAAAYRISVEALASGGVDILLVETVFDTLNAKAALFAIDGFFSDSGLSLPVMISGTITDKSGRTLSGQTPTAFYASLRHAKPFSIGFNCAFGARDMADYVRELSSRCECLVSMHPNAGLPNALGEYDDSPESMAAVLRELAETSNVNIVGGCCGSTPEHIAAVTAALKDIPPRIPCAPAESTLLSGLEPFEISGGSLFVNVGERANVTGSKKFAELIKAKDYEAAVAVARAQIENGAQIIDVNMDESLLDAGAEMETFLKYCAGEPDIARVPFMVDSSRFDAIIRGLKCIQGKAIVNSISLKAGAPEFLAQARLIKRLGAAVVVMAFDETGQAETAERKVSILARSHRLLVEEAGYDPADIIFDPNVFALATGIEAHNRYGADFIDAVRTLRGRFPRSPISGGISNVSFSFRGNNALRESIHSVFLYHAIRAGLNMGIVNAGALPIYEEIPGSLRTIIEDVIFDVRPDAAERLLEAAVSVADDKKDPKTAALWRAEAPAARVVHALVKGIDAFIEDDIEELRAEYPQALKIIEGPLMDGMKSVGELFGSGKMFLPQVIKSARVMKKAVAHLAPYIDAENAAGNRIASKGVIVMATVKGDVHDIGKNIVGVVLQCNGYEVIDLGVMVPASAIIERAVEAKADMIGLSGLITPSLDEMKETAAAMHRAGLTIPLLIGGAATSRLHTALRIESAYPFGVVHVQDASKTPPVVQLLLSERRASFLEETKEQYRKIREDHAALQNTRTLASLDDARRNKFSIDWKTAEIAVPKFLGIRSFDGYPLAELISYIDWSFFLKQWGIGGVWPDILSDPEKGSEARSVVDDAHALLDDMAAAGIVRARAVFGIFRANSVGDDDIAVHNGDATYLLRNLRQQTNPTPPYLSLSDFIAPHDSGRTDYIGAFALTAGIGLDEYSSRFANDDYRSIMAKILCDRLAEAFAERLHQRVRTEFWGYAPEENLGKEALLREKYSGIRPAPGYPPCPEHSEKETLFALLGAEKNTGISLTESWMMMPAASVCGWYYANPAARYFTVGKIGADQAEDYAKRKSISLEQARARLSTLLMT</sequence>
<dbReference type="Gene3D" id="1.10.288.10">
    <property type="entry name" value="Cobalamin-dependent Methionine Synthase, domain 2"/>
    <property type="match status" value="1"/>
</dbReference>
<evidence type="ECO:0000259" key="27">
    <source>
        <dbReference type="PROSITE" id="PS50974"/>
    </source>
</evidence>
<evidence type="ECO:0000256" key="4">
    <source>
        <dbReference type="ARBA" id="ARBA00005178"/>
    </source>
</evidence>
<evidence type="ECO:0000256" key="21">
    <source>
        <dbReference type="PIRNR" id="PIRNR000381"/>
    </source>
</evidence>
<evidence type="ECO:0000256" key="24">
    <source>
        <dbReference type="PROSITE-ProRule" id="PRU00333"/>
    </source>
</evidence>
<dbReference type="Proteomes" id="UP001198163">
    <property type="component" value="Unassembled WGS sequence"/>
</dbReference>
<comment type="cofactor">
    <cofactor evidence="3 21 22">
        <name>methylcob(III)alamin</name>
        <dbReference type="ChEBI" id="CHEBI:28115"/>
    </cofactor>
</comment>
<dbReference type="PROSITE" id="PS51337">
    <property type="entry name" value="B12_BINDING_NTER"/>
    <property type="match status" value="1"/>
</dbReference>
<dbReference type="Pfam" id="PF02607">
    <property type="entry name" value="B12-binding_2"/>
    <property type="match status" value="1"/>
</dbReference>
<dbReference type="GO" id="GO:0008270">
    <property type="term" value="F:zinc ion binding"/>
    <property type="evidence" value="ECO:0007669"/>
    <property type="project" value="UniProtKB-UniRule"/>
</dbReference>
<feature type="binding site" evidence="22 24">
    <location>
        <position position="247"/>
    </location>
    <ligand>
        <name>Zn(2+)</name>
        <dbReference type="ChEBI" id="CHEBI:29105"/>
    </ligand>
</feature>
<dbReference type="InterPro" id="IPR033706">
    <property type="entry name" value="Met_synthase_B12-bd"/>
</dbReference>
<dbReference type="InterPro" id="IPR036724">
    <property type="entry name" value="Cobalamin-bd_sf"/>
</dbReference>
<feature type="binding site" evidence="23">
    <location>
        <position position="691"/>
    </location>
    <ligand>
        <name>methylcob(III)alamin</name>
        <dbReference type="ChEBI" id="CHEBI:28115"/>
    </ligand>
</feature>
<evidence type="ECO:0000256" key="20">
    <source>
        <dbReference type="NCBIfam" id="TIGR02082"/>
    </source>
</evidence>
<dbReference type="GO" id="GO:0046653">
    <property type="term" value="P:tetrahydrofolate metabolic process"/>
    <property type="evidence" value="ECO:0007669"/>
    <property type="project" value="TreeGrafter"/>
</dbReference>
<comment type="catalytic activity">
    <reaction evidence="1 21">
        <text>(6S)-5-methyl-5,6,7,8-tetrahydrofolate + L-homocysteine = (6S)-5,6,7,8-tetrahydrofolate + L-methionine</text>
        <dbReference type="Rhea" id="RHEA:11172"/>
        <dbReference type="ChEBI" id="CHEBI:18608"/>
        <dbReference type="ChEBI" id="CHEBI:57453"/>
        <dbReference type="ChEBI" id="CHEBI:57844"/>
        <dbReference type="ChEBI" id="CHEBI:58199"/>
        <dbReference type="EC" id="2.1.1.13"/>
    </reaction>
</comment>
<keyword evidence="15 21" id="KW-0862">Zinc</keyword>
<dbReference type="Gene3D" id="3.20.20.330">
    <property type="entry name" value="Homocysteine-binding-like domain"/>
    <property type="match status" value="1"/>
</dbReference>
<evidence type="ECO:0000256" key="15">
    <source>
        <dbReference type="ARBA" id="ARBA00022833"/>
    </source>
</evidence>
<dbReference type="NCBIfam" id="TIGR02082">
    <property type="entry name" value="metH"/>
    <property type="match status" value="1"/>
</dbReference>
<evidence type="ECO:0000256" key="18">
    <source>
        <dbReference type="ARBA" id="ARBA00025552"/>
    </source>
</evidence>
<dbReference type="CDD" id="cd02069">
    <property type="entry name" value="methionine_synthase_B12_BD"/>
    <property type="match status" value="1"/>
</dbReference>
<dbReference type="PROSITE" id="PS50974">
    <property type="entry name" value="ADOMET_ACTIVATION"/>
    <property type="match status" value="1"/>
</dbReference>
<dbReference type="PROSITE" id="PS50970">
    <property type="entry name" value="HCY"/>
    <property type="match status" value="1"/>
</dbReference>
<dbReference type="Gene3D" id="3.20.20.20">
    <property type="entry name" value="Dihydropteroate synthase-like"/>
    <property type="match status" value="1"/>
</dbReference>
<name>A0AAE3EI29_9SPIR</name>
<keyword evidence="16 21" id="KW-0486">Methionine biosynthesis</keyword>
<feature type="binding site" evidence="23">
    <location>
        <position position="808"/>
    </location>
    <ligand>
        <name>methylcob(III)alamin</name>
        <dbReference type="ChEBI" id="CHEBI:28115"/>
    </ligand>
</feature>
<dbReference type="SUPFAM" id="SSF51717">
    <property type="entry name" value="Dihydropteroate synthetase-like"/>
    <property type="match status" value="1"/>
</dbReference>
<comment type="function">
    <text evidence="18 21">Catalyzes the transfer of a methyl group from methyl-cobalamin to homocysteine, yielding enzyme-bound cob(I)alamin and methionine. Subsequently, remethylates the cofactor using methyltetrahydrofolate.</text>
</comment>
<evidence type="ECO:0000256" key="6">
    <source>
        <dbReference type="ARBA" id="ARBA00012032"/>
    </source>
</evidence>
<evidence type="ECO:0000259" key="26">
    <source>
        <dbReference type="PROSITE" id="PS50972"/>
    </source>
</evidence>
<evidence type="ECO:0000256" key="12">
    <source>
        <dbReference type="ARBA" id="ARBA00022691"/>
    </source>
</evidence>
<dbReference type="GO" id="GO:0031419">
    <property type="term" value="F:cobalamin binding"/>
    <property type="evidence" value="ECO:0007669"/>
    <property type="project" value="UniProtKB-UniRule"/>
</dbReference>
<dbReference type="AlphaFoldDB" id="A0AAE3EI29"/>
<dbReference type="InterPro" id="IPR003726">
    <property type="entry name" value="HCY_dom"/>
</dbReference>
<evidence type="ECO:0000256" key="10">
    <source>
        <dbReference type="ARBA" id="ARBA00022628"/>
    </source>
</evidence>
<dbReference type="FunFam" id="3.20.20.20:FF:000002">
    <property type="entry name" value="Methionine synthase"/>
    <property type="match status" value="1"/>
</dbReference>
<evidence type="ECO:0000256" key="7">
    <source>
        <dbReference type="ARBA" id="ARBA00013998"/>
    </source>
</evidence>
<organism evidence="30 31">
    <name type="scientific">Teretinema zuelzerae</name>
    <dbReference type="NCBI Taxonomy" id="156"/>
    <lineage>
        <taxon>Bacteria</taxon>
        <taxon>Pseudomonadati</taxon>
        <taxon>Spirochaetota</taxon>
        <taxon>Spirochaetia</taxon>
        <taxon>Spirochaetales</taxon>
        <taxon>Treponemataceae</taxon>
        <taxon>Teretinema</taxon>
    </lineage>
</organism>
<comment type="similarity">
    <text evidence="5">Belongs to the vitamin-B12 dependent methionine synthase family.</text>
</comment>
<dbReference type="Pfam" id="PF02310">
    <property type="entry name" value="B12-binding"/>
    <property type="match status" value="1"/>
</dbReference>
<dbReference type="SUPFAM" id="SSF56507">
    <property type="entry name" value="Methionine synthase activation domain-like"/>
    <property type="match status" value="1"/>
</dbReference>
<feature type="binding site" evidence="23">
    <location>
        <position position="1128"/>
    </location>
    <ligand>
        <name>S-adenosyl-L-methionine</name>
        <dbReference type="ChEBI" id="CHEBI:59789"/>
    </ligand>
</feature>
<evidence type="ECO:0000256" key="8">
    <source>
        <dbReference type="ARBA" id="ARBA00022603"/>
    </source>
</evidence>
<dbReference type="InterPro" id="IPR050554">
    <property type="entry name" value="Met_Synthase/Corrinoid"/>
</dbReference>
<keyword evidence="8 21" id="KW-0489">Methyltransferase</keyword>
<feature type="binding site" evidence="23">
    <location>
        <position position="804"/>
    </location>
    <ligand>
        <name>methylcob(III)alamin</name>
        <dbReference type="ChEBI" id="CHEBI:28115"/>
    </ligand>
</feature>
<dbReference type="RefSeq" id="WP_230755838.1">
    <property type="nucleotide sequence ID" value="NZ_JAINWA010000003.1"/>
</dbReference>
<evidence type="ECO:0000256" key="22">
    <source>
        <dbReference type="PIRSR" id="PIRSR000381-1"/>
    </source>
</evidence>
<feature type="binding site" evidence="22 24">
    <location>
        <position position="310"/>
    </location>
    <ligand>
        <name>Zn(2+)</name>
        <dbReference type="ChEBI" id="CHEBI:29105"/>
    </ligand>
</feature>
<keyword evidence="14" id="KW-0677">Repeat</keyword>
<evidence type="ECO:0000256" key="11">
    <source>
        <dbReference type="ARBA" id="ARBA00022679"/>
    </source>
</evidence>
<dbReference type="FunFam" id="3.20.20.330:FF:000001">
    <property type="entry name" value="Methionine synthase"/>
    <property type="match status" value="1"/>
</dbReference>
<gene>
    <name evidence="30" type="primary">metH</name>
    <name evidence="30" type="ORF">K7J14_10190</name>
</gene>
<evidence type="ECO:0000313" key="31">
    <source>
        <dbReference type="Proteomes" id="UP001198163"/>
    </source>
</evidence>
<dbReference type="SMART" id="SM01018">
    <property type="entry name" value="B12-binding_2"/>
    <property type="match status" value="1"/>
</dbReference>
<keyword evidence="10 21" id="KW-0846">Cobalamin</keyword>
<dbReference type="GO" id="GO:0005829">
    <property type="term" value="C:cytosol"/>
    <property type="evidence" value="ECO:0007669"/>
    <property type="project" value="TreeGrafter"/>
</dbReference>
<feature type="domain" description="Pterin-binding" evidence="26">
    <location>
        <begin position="356"/>
        <end position="617"/>
    </location>
</feature>
<evidence type="ECO:0000259" key="25">
    <source>
        <dbReference type="PROSITE" id="PS50970"/>
    </source>
</evidence>
<keyword evidence="31" id="KW-1185">Reference proteome</keyword>
<evidence type="ECO:0000256" key="13">
    <source>
        <dbReference type="ARBA" id="ARBA00022723"/>
    </source>
</evidence>
<feature type="domain" description="B12-binding N-terminal" evidence="29">
    <location>
        <begin position="647"/>
        <end position="741"/>
    </location>
</feature>
<feature type="binding site" evidence="23">
    <location>
        <position position="946"/>
    </location>
    <ligand>
        <name>S-adenosyl-L-methionine</name>
        <dbReference type="ChEBI" id="CHEBI:59789"/>
    </ligand>
</feature>
<dbReference type="PIRSF" id="PIRSF000381">
    <property type="entry name" value="MetH"/>
    <property type="match status" value="1"/>
</dbReference>
<dbReference type="FunFam" id="1.10.1240.10:FF:000001">
    <property type="entry name" value="Methionine synthase"/>
    <property type="match status" value="1"/>
</dbReference>
<dbReference type="PANTHER" id="PTHR45833">
    <property type="entry name" value="METHIONINE SYNTHASE"/>
    <property type="match status" value="1"/>
</dbReference>
<evidence type="ECO:0000259" key="28">
    <source>
        <dbReference type="PROSITE" id="PS51332"/>
    </source>
</evidence>
<comment type="pathway">
    <text evidence="4 21">Amino-acid biosynthesis; L-methionine biosynthesis via de novo pathway; L-methionine from L-homocysteine (MetH route): step 1/1.</text>
</comment>
<dbReference type="SUPFAM" id="SSF52242">
    <property type="entry name" value="Cobalamin (vitamin B12)-binding domain"/>
    <property type="match status" value="1"/>
</dbReference>
<dbReference type="InterPro" id="IPR036589">
    <property type="entry name" value="HCY_dom_sf"/>
</dbReference>
<evidence type="ECO:0000313" key="30">
    <source>
        <dbReference type="EMBL" id="MCD1655067.1"/>
    </source>
</evidence>
<evidence type="ECO:0000256" key="9">
    <source>
        <dbReference type="ARBA" id="ARBA00022605"/>
    </source>
</evidence>
<dbReference type="EMBL" id="JAINWA010000003">
    <property type="protein sequence ID" value="MCD1655067.1"/>
    <property type="molecule type" value="Genomic_DNA"/>
</dbReference>
<evidence type="ECO:0000256" key="16">
    <source>
        <dbReference type="ARBA" id="ARBA00023167"/>
    </source>
</evidence>
<dbReference type="InterPro" id="IPR036594">
    <property type="entry name" value="Meth_synthase_dom"/>
</dbReference>
<dbReference type="PROSITE" id="PS50972">
    <property type="entry name" value="PTERIN_BINDING"/>
    <property type="match status" value="1"/>
</dbReference>
<dbReference type="InterPro" id="IPR037010">
    <property type="entry name" value="VitB12-dep_Met_synth_activ_sf"/>
</dbReference>
<dbReference type="InterPro" id="IPR006158">
    <property type="entry name" value="Cobalamin-bd"/>
</dbReference>
<comment type="domain">
    <text evidence="21">Modular enzyme with four functionally distinct domains. The isolated Hcy-binding domain catalyzes methyl transfer from free methylcobalamin to homocysteine. The Hcy-binding domain in association with the pterin-binding domain catalyzes the methylation of cob(I)alamin by methyltetrahydrofolate and the methylation of homocysteine. The B12-binding domain binds the cofactor. The AdoMet activation domain binds S-adenosyl-L-methionine. Under aerobic conditions cob(I)alamin can be converted to inactive cob(II)alamin. Reductive methylation by S-adenosyl-L-methionine and flavodoxin regenerates methylcobalamin.</text>
</comment>
<dbReference type="GO" id="GO:0050667">
    <property type="term" value="P:homocysteine metabolic process"/>
    <property type="evidence" value="ECO:0007669"/>
    <property type="project" value="TreeGrafter"/>
</dbReference>
<evidence type="ECO:0000256" key="2">
    <source>
        <dbReference type="ARBA" id="ARBA00001947"/>
    </source>
</evidence>
<keyword evidence="12 21" id="KW-0949">S-adenosyl-L-methionine</keyword>
<feature type="domain" description="Hcy-binding" evidence="25">
    <location>
        <begin position="6"/>
        <end position="325"/>
    </location>
</feature>
<dbReference type="SUPFAM" id="SSF82282">
    <property type="entry name" value="Homocysteine S-methyltransferase"/>
    <property type="match status" value="1"/>
</dbReference>
<dbReference type="Gene3D" id="3.40.50.280">
    <property type="entry name" value="Cobalamin-binding domain"/>
    <property type="match status" value="1"/>
</dbReference>
<evidence type="ECO:0000256" key="19">
    <source>
        <dbReference type="ARBA" id="ARBA00031040"/>
    </source>
</evidence>
<dbReference type="GO" id="GO:0008705">
    <property type="term" value="F:methionine synthase activity"/>
    <property type="evidence" value="ECO:0007669"/>
    <property type="project" value="UniProtKB-UniRule"/>
</dbReference>
<dbReference type="EC" id="2.1.1.13" evidence="6 20"/>
<comment type="cofactor">
    <cofactor evidence="2 21 24">
        <name>Zn(2+)</name>
        <dbReference type="ChEBI" id="CHEBI:29105"/>
    </cofactor>
</comment>
<reference evidence="30" key="1">
    <citation type="submission" date="2021-08" db="EMBL/GenBank/DDBJ databases">
        <title>Comparative analyses of Brucepasteria parasyntrophica and Teretinema zuelzerae.</title>
        <authorList>
            <person name="Song Y."/>
            <person name="Brune A."/>
        </authorList>
    </citation>
    <scope>NUCLEOTIDE SEQUENCE</scope>
    <source>
        <strain evidence="30">DSM 1903</strain>
    </source>
</reference>
<feature type="binding site" description="axial binding residue" evidence="22">
    <location>
        <position position="759"/>
    </location>
    <ligand>
        <name>methylcob(III)alamin</name>
        <dbReference type="ChEBI" id="CHEBI:28115"/>
    </ligand>
    <ligandPart>
        <name>Co</name>
        <dbReference type="ChEBI" id="CHEBI:27638"/>
    </ligandPart>
</feature>
<feature type="domain" description="B12-binding" evidence="28">
    <location>
        <begin position="746"/>
        <end position="881"/>
    </location>
</feature>
<protein>
    <recommendedName>
        <fullName evidence="7 20">Methionine synthase</fullName>
        <ecNumber evidence="6 20">2.1.1.13</ecNumber>
    </recommendedName>
    <alternativeName>
        <fullName evidence="19 21">5-methyltetrahydrofolate--homocysteine methyltransferase</fullName>
    </alternativeName>
</protein>
<feature type="binding site" evidence="23">
    <location>
        <begin position="756"/>
        <end position="760"/>
    </location>
    <ligand>
        <name>methylcob(III)alamin</name>
        <dbReference type="ChEBI" id="CHEBI:28115"/>
    </ligand>
</feature>
<dbReference type="Pfam" id="PF00809">
    <property type="entry name" value="Pterin_bind"/>
    <property type="match status" value="1"/>
</dbReference>
<dbReference type="InterPro" id="IPR011005">
    <property type="entry name" value="Dihydropteroate_synth-like_sf"/>
</dbReference>
<comment type="caution">
    <text evidence="30">The sequence shown here is derived from an EMBL/GenBank/DDBJ whole genome shotgun (WGS) entry which is preliminary data.</text>
</comment>
<dbReference type="InterPro" id="IPR011822">
    <property type="entry name" value="MetH"/>
</dbReference>
<dbReference type="Gene3D" id="3.10.196.10">
    <property type="entry name" value="Vitamin B12-dependent methionine synthase, activation domain"/>
    <property type="match status" value="1"/>
</dbReference>